<reference evidence="12 13" key="1">
    <citation type="journal article" date="2021" name="BMC Biol.">
        <title>Horizontally acquired antibacterial genes associated with adaptive radiation of ladybird beetles.</title>
        <authorList>
            <person name="Li H.S."/>
            <person name="Tang X.F."/>
            <person name="Huang Y.H."/>
            <person name="Xu Z.Y."/>
            <person name="Chen M.L."/>
            <person name="Du X.Y."/>
            <person name="Qiu B.Y."/>
            <person name="Chen P.T."/>
            <person name="Zhang W."/>
            <person name="Slipinski A."/>
            <person name="Escalona H.E."/>
            <person name="Waterhouse R.M."/>
            <person name="Zwick A."/>
            <person name="Pang H."/>
        </authorList>
    </citation>
    <scope>NUCLEOTIDE SEQUENCE [LARGE SCALE GENOMIC DNA]</scope>
    <source>
        <strain evidence="12">SYSU2018</strain>
    </source>
</reference>
<dbReference type="Gene3D" id="3.40.50.10190">
    <property type="entry name" value="BRCT domain"/>
    <property type="match status" value="1"/>
</dbReference>
<evidence type="ECO:0000256" key="3">
    <source>
        <dbReference type="ARBA" id="ARBA00022801"/>
    </source>
</evidence>
<name>A0ABD2PCD6_9CUCU</name>
<dbReference type="InterPro" id="IPR036420">
    <property type="entry name" value="BRCT_dom_sf"/>
</dbReference>
<accession>A0ABD2PCD6</accession>
<dbReference type="InterPro" id="IPR001357">
    <property type="entry name" value="BRCT_dom"/>
</dbReference>
<dbReference type="GO" id="GO:0005634">
    <property type="term" value="C:nucleus"/>
    <property type="evidence" value="ECO:0007669"/>
    <property type="project" value="UniProtKB-SubCell"/>
</dbReference>
<evidence type="ECO:0000256" key="5">
    <source>
        <dbReference type="ARBA" id="ARBA00023242"/>
    </source>
</evidence>
<evidence type="ECO:0000256" key="9">
    <source>
        <dbReference type="SAM" id="MobiDB-lite"/>
    </source>
</evidence>
<dbReference type="Pfam" id="PF00533">
    <property type="entry name" value="BRCT"/>
    <property type="match status" value="1"/>
</dbReference>
<protein>
    <recommendedName>
        <fullName evidence="6">RNA polymerase II subunit A C-terminal domain phosphatase</fullName>
        <ecNumber evidence="2">3.1.3.16</ecNumber>
    </recommendedName>
</protein>
<sequence>MEVSKIEEKLSNDVRVIDKNNEMNEEKLDGEVDNDPAMDIQVDNSIEEVDTVKYDNEQESKGKLERNKNEITLESETKGEKNILNGDEITKEEKNKEEDPPKKELDSKIKENDEKKGIDTAEKEENDVQNKENDLQNKEADLIEVEDPDSYLLYLECILKQIHKAFYEKYDTLESGEVPDLKQVIPAVKSEILRGAKLCFSGLVPTHLKLEQSKAYLIARSLGAEVTQDLEENTTHLVAVRPGTAKVNSGKRKKNLKIVTPDWLWCCAERWEHVDERIFPLNSKGSKTDTLRLIAVVQNIFQSIPSIAILQQGKEHLAVVLWIQSIPLCHFLVPILPTWTKRWKIFLMMRVKAVTMRPK</sequence>
<evidence type="ECO:0000256" key="10">
    <source>
        <dbReference type="SAM" id="Phobius"/>
    </source>
</evidence>
<keyword evidence="5" id="KW-0539">Nucleus</keyword>
<dbReference type="PROSITE" id="PS50172">
    <property type="entry name" value="BRCT"/>
    <property type="match status" value="1"/>
</dbReference>
<dbReference type="EMBL" id="JABFTP020000185">
    <property type="protein sequence ID" value="KAL3288634.1"/>
    <property type="molecule type" value="Genomic_DNA"/>
</dbReference>
<dbReference type="SUPFAM" id="SSF52113">
    <property type="entry name" value="BRCT domain"/>
    <property type="match status" value="1"/>
</dbReference>
<dbReference type="Proteomes" id="UP001516400">
    <property type="component" value="Unassembled WGS sequence"/>
</dbReference>
<evidence type="ECO:0000313" key="12">
    <source>
        <dbReference type="EMBL" id="KAL3288634.1"/>
    </source>
</evidence>
<feature type="region of interest" description="Disordered" evidence="9">
    <location>
        <begin position="17"/>
        <end position="135"/>
    </location>
</feature>
<evidence type="ECO:0000256" key="1">
    <source>
        <dbReference type="ARBA" id="ARBA00004123"/>
    </source>
</evidence>
<evidence type="ECO:0000256" key="7">
    <source>
        <dbReference type="ARBA" id="ARBA00047761"/>
    </source>
</evidence>
<proteinExistence type="predicted"/>
<dbReference type="AlphaFoldDB" id="A0ABD2PCD6"/>
<keyword evidence="10" id="KW-1133">Transmembrane helix</keyword>
<evidence type="ECO:0000259" key="11">
    <source>
        <dbReference type="PROSITE" id="PS50172"/>
    </source>
</evidence>
<dbReference type="InterPro" id="IPR039189">
    <property type="entry name" value="Fcp1"/>
</dbReference>
<evidence type="ECO:0000256" key="8">
    <source>
        <dbReference type="ARBA" id="ARBA00048336"/>
    </source>
</evidence>
<keyword evidence="10" id="KW-0472">Membrane</keyword>
<evidence type="ECO:0000256" key="2">
    <source>
        <dbReference type="ARBA" id="ARBA00013081"/>
    </source>
</evidence>
<keyword evidence="13" id="KW-1185">Reference proteome</keyword>
<feature type="compositionally biased region" description="Basic and acidic residues" evidence="9">
    <location>
        <begin position="50"/>
        <end position="81"/>
    </location>
</feature>
<comment type="caution">
    <text evidence="12">The sequence shown here is derived from an EMBL/GenBank/DDBJ whole genome shotgun (WGS) entry which is preliminary data.</text>
</comment>
<keyword evidence="10" id="KW-0812">Transmembrane</keyword>
<evidence type="ECO:0000256" key="6">
    <source>
        <dbReference type="ARBA" id="ARBA00040602"/>
    </source>
</evidence>
<comment type="catalytic activity">
    <reaction evidence="7">
        <text>O-phospho-L-seryl-[protein] + H2O = L-seryl-[protein] + phosphate</text>
        <dbReference type="Rhea" id="RHEA:20629"/>
        <dbReference type="Rhea" id="RHEA-COMP:9863"/>
        <dbReference type="Rhea" id="RHEA-COMP:11604"/>
        <dbReference type="ChEBI" id="CHEBI:15377"/>
        <dbReference type="ChEBI" id="CHEBI:29999"/>
        <dbReference type="ChEBI" id="CHEBI:43474"/>
        <dbReference type="ChEBI" id="CHEBI:83421"/>
        <dbReference type="EC" id="3.1.3.16"/>
    </reaction>
</comment>
<evidence type="ECO:0000256" key="4">
    <source>
        <dbReference type="ARBA" id="ARBA00022912"/>
    </source>
</evidence>
<dbReference type="PANTHER" id="PTHR23081:SF36">
    <property type="entry name" value="RNA POLYMERASE II SUBUNIT A C-TERMINAL DOMAIN PHOSPHATASE"/>
    <property type="match status" value="1"/>
</dbReference>
<comment type="subcellular location">
    <subcellularLocation>
        <location evidence="1">Nucleus</location>
    </subcellularLocation>
</comment>
<dbReference type="FunFam" id="3.40.50.10190:FF:000007">
    <property type="entry name" value="RNA polymerase II subunit A C-terminal domain phosphatase"/>
    <property type="match status" value="1"/>
</dbReference>
<feature type="transmembrane region" description="Helical" evidence="10">
    <location>
        <begin position="319"/>
        <end position="340"/>
    </location>
</feature>
<dbReference type="SMART" id="SM00292">
    <property type="entry name" value="BRCT"/>
    <property type="match status" value="1"/>
</dbReference>
<keyword evidence="3" id="KW-0378">Hydrolase</keyword>
<comment type="catalytic activity">
    <reaction evidence="8">
        <text>O-phospho-L-threonyl-[protein] + H2O = L-threonyl-[protein] + phosphate</text>
        <dbReference type="Rhea" id="RHEA:47004"/>
        <dbReference type="Rhea" id="RHEA-COMP:11060"/>
        <dbReference type="Rhea" id="RHEA-COMP:11605"/>
        <dbReference type="ChEBI" id="CHEBI:15377"/>
        <dbReference type="ChEBI" id="CHEBI:30013"/>
        <dbReference type="ChEBI" id="CHEBI:43474"/>
        <dbReference type="ChEBI" id="CHEBI:61977"/>
        <dbReference type="EC" id="3.1.3.16"/>
    </reaction>
</comment>
<feature type="compositionally biased region" description="Basic and acidic residues" evidence="9">
    <location>
        <begin position="88"/>
        <end position="135"/>
    </location>
</feature>
<dbReference type="CDD" id="cd17729">
    <property type="entry name" value="BRCT_CTDP1"/>
    <property type="match status" value="1"/>
</dbReference>
<dbReference type="PANTHER" id="PTHR23081">
    <property type="entry name" value="RNA POLYMERASE II CTD PHOSPHATASE"/>
    <property type="match status" value="1"/>
</dbReference>
<dbReference type="EC" id="3.1.3.16" evidence="2"/>
<gene>
    <name evidence="12" type="ORF">HHI36_003067</name>
</gene>
<keyword evidence="4" id="KW-0904">Protein phosphatase</keyword>
<dbReference type="GO" id="GO:0008420">
    <property type="term" value="F:RNA polymerase II CTD heptapeptide repeat phosphatase activity"/>
    <property type="evidence" value="ECO:0007669"/>
    <property type="project" value="UniProtKB-ARBA"/>
</dbReference>
<feature type="domain" description="BRCT" evidence="11">
    <location>
        <begin position="188"/>
        <end position="281"/>
    </location>
</feature>
<organism evidence="12 13">
    <name type="scientific">Cryptolaemus montrouzieri</name>
    <dbReference type="NCBI Taxonomy" id="559131"/>
    <lineage>
        <taxon>Eukaryota</taxon>
        <taxon>Metazoa</taxon>
        <taxon>Ecdysozoa</taxon>
        <taxon>Arthropoda</taxon>
        <taxon>Hexapoda</taxon>
        <taxon>Insecta</taxon>
        <taxon>Pterygota</taxon>
        <taxon>Neoptera</taxon>
        <taxon>Endopterygota</taxon>
        <taxon>Coleoptera</taxon>
        <taxon>Polyphaga</taxon>
        <taxon>Cucujiformia</taxon>
        <taxon>Coccinelloidea</taxon>
        <taxon>Coccinellidae</taxon>
        <taxon>Scymninae</taxon>
        <taxon>Scymnini</taxon>
        <taxon>Cryptolaemus</taxon>
    </lineage>
</organism>
<evidence type="ECO:0000313" key="13">
    <source>
        <dbReference type="Proteomes" id="UP001516400"/>
    </source>
</evidence>
<feature type="compositionally biased region" description="Basic and acidic residues" evidence="9">
    <location>
        <begin position="17"/>
        <end position="30"/>
    </location>
</feature>